<dbReference type="InterPro" id="IPR020562">
    <property type="entry name" value="PRibGlycinamide_synth_N"/>
</dbReference>
<keyword evidence="12 20" id="KW-0479">Metal-binding</keyword>
<evidence type="ECO:0000256" key="6">
    <source>
        <dbReference type="ARBA" id="ARBA00008630"/>
    </source>
</evidence>
<dbReference type="CDD" id="cd02196">
    <property type="entry name" value="PurM"/>
    <property type="match status" value="1"/>
</dbReference>
<reference evidence="23 24" key="1">
    <citation type="submission" date="2025-04" db="UniProtKB">
        <authorList>
            <consortium name="RefSeq"/>
        </authorList>
    </citation>
    <scope>IDENTIFICATION</scope>
    <source>
        <tissue evidence="23 24">Whole body</tissue>
    </source>
</reference>
<dbReference type="InterPro" id="IPR000115">
    <property type="entry name" value="PRibGlycinamide_synth"/>
</dbReference>
<dbReference type="FunFam" id="3.30.470.20:FF:000018">
    <property type="entry name" value="Trifunctional purine biosynthetic protein adenosine-3"/>
    <property type="match status" value="1"/>
</dbReference>
<dbReference type="Pfam" id="PF00551">
    <property type="entry name" value="Formyl_trans_N"/>
    <property type="match status" value="1"/>
</dbReference>
<keyword evidence="11" id="KW-0808">Transferase</keyword>
<comment type="similarity">
    <text evidence="8">Belongs to the AIR synthase family.</text>
</comment>
<evidence type="ECO:0000256" key="16">
    <source>
        <dbReference type="ARBA" id="ARBA00023211"/>
    </source>
</evidence>
<organism evidence="22 23">
    <name type="scientific">Sipha flava</name>
    <name type="common">yellow sugarcane aphid</name>
    <dbReference type="NCBI Taxonomy" id="143950"/>
    <lineage>
        <taxon>Eukaryota</taxon>
        <taxon>Metazoa</taxon>
        <taxon>Ecdysozoa</taxon>
        <taxon>Arthropoda</taxon>
        <taxon>Hexapoda</taxon>
        <taxon>Insecta</taxon>
        <taxon>Pterygota</taxon>
        <taxon>Neoptera</taxon>
        <taxon>Paraneoptera</taxon>
        <taxon>Hemiptera</taxon>
        <taxon>Sternorrhyncha</taxon>
        <taxon>Aphidomorpha</taxon>
        <taxon>Aphidoidea</taxon>
        <taxon>Aphididae</taxon>
        <taxon>Sipha</taxon>
    </lineage>
</organism>
<evidence type="ECO:0000256" key="8">
    <source>
        <dbReference type="ARBA" id="ARBA00010280"/>
    </source>
</evidence>
<comment type="catalytic activity">
    <reaction evidence="20">
        <text>N(1)-(5-phospho-beta-D-ribosyl)glycinamide + (6R)-10-formyltetrahydrofolate = N(2)-formyl-N(1)-(5-phospho-beta-D-ribosyl)glycinamide + (6S)-5,6,7,8-tetrahydrofolate + H(+)</text>
        <dbReference type="Rhea" id="RHEA:15053"/>
        <dbReference type="ChEBI" id="CHEBI:15378"/>
        <dbReference type="ChEBI" id="CHEBI:57453"/>
        <dbReference type="ChEBI" id="CHEBI:143788"/>
        <dbReference type="ChEBI" id="CHEBI:147286"/>
        <dbReference type="ChEBI" id="CHEBI:195366"/>
        <dbReference type="EC" id="2.1.2.2"/>
    </reaction>
</comment>
<dbReference type="InterPro" id="IPR016188">
    <property type="entry name" value="PurM-like_N"/>
</dbReference>
<dbReference type="InterPro" id="IPR036921">
    <property type="entry name" value="PurM-like_N_sf"/>
</dbReference>
<dbReference type="NCBIfam" id="TIGR00878">
    <property type="entry name" value="purM"/>
    <property type="match status" value="1"/>
</dbReference>
<comment type="catalytic activity">
    <reaction evidence="20">
        <text>5-phospho-beta-D-ribosylamine + glycine + ATP = N(1)-(5-phospho-beta-D-ribosyl)glycinamide + ADP + phosphate + H(+)</text>
        <dbReference type="Rhea" id="RHEA:17453"/>
        <dbReference type="ChEBI" id="CHEBI:15378"/>
        <dbReference type="ChEBI" id="CHEBI:30616"/>
        <dbReference type="ChEBI" id="CHEBI:43474"/>
        <dbReference type="ChEBI" id="CHEBI:57305"/>
        <dbReference type="ChEBI" id="CHEBI:58681"/>
        <dbReference type="ChEBI" id="CHEBI:143788"/>
        <dbReference type="ChEBI" id="CHEBI:456216"/>
        <dbReference type="EC" id="6.3.4.13"/>
    </reaction>
</comment>
<evidence type="ECO:0000256" key="18">
    <source>
        <dbReference type="ARBA" id="ARBA00049057"/>
    </source>
</evidence>
<dbReference type="HAMAP" id="MF_00741">
    <property type="entry name" value="AIRS"/>
    <property type="match status" value="1"/>
</dbReference>
<evidence type="ECO:0000256" key="7">
    <source>
        <dbReference type="ARBA" id="ARBA00008696"/>
    </source>
</evidence>
<sequence>MARVLVVGGGGRENAIAWKLSLSSKVNKIYITPNNIGAVLLPQVEFVDLNVNNFEYLAKWCVEKSIDLVVVGPEDPLASGIADVLAKHNLKCFGPSANAARIESDKEWAKQFMDEFNIPTAKWRSFNDVKQATDFVYSADYPALVVKASGLAAGKGVVVASNKQEACLALDAILTENRFGKAGQTVVVEELLQGEEVSVLCFSDGVNIKVMLPSQDYKRAYNHDKGPNTGGMGAFCPCFNMPQNELDEARGILQRAIDGLRSRGIPFVGVLYAGLMVTNNGIRVLEFNCRFGDPETQTILPLLKSDLYDIMQACCCGTLDKVKVEWKTDQFCVGVVMASRGYPLTSSKGDVITGLPSVTKSMVFHMGTKLNNYGELVTNGGRVLIVVTTHQELVLAAARATMACGRILFNGAQFRTDIAHRGIARAILAMGATTYKSSGVDITAGNDLIPIYKQMVSGTKRQGVLGDLGSFGAMFDLKAAAFRNPILVSSSDGVGTKLKVALTCNSHESIGQDLVAMCVNDIIVHGAEPLFFLDYYATGRLNGGNVVQVVKGIADGCQQAGCALIGGETAEMPGLYHNHDYDVAGFAVGAVEKDKILPRIADIVSGDIVIGLESSGVHANGFSLIRKIMERGCHKFTEEAPFSLDKKTYGEELLKPTEIYVERLLPSIRNNHIKALAHITGGGLIENIPRVLPKNMKVILDATKWEIQPVFGWIAATGSISETEMLRTLNCGLGMVLIVDSKHTEDVLCATNGKVIGIVDEKMADEPSVEVKKFANSMEPLMRPHIQTYVATRMHPKMRVAVLISGSGTNLQALIDSTTDDPSMMSEIVLVISNKPGVEGINRARRAGILALEIDHTLFSTREEFEEEMLKALNQTQIDVICLAGFMRVLTKKFVNKWRGRLINVHPSLLPLFKGLNAQKQALESGVRVSGCTVHFVEEEIDTGAIIVQESVSINIDETEESLIEKIKEVEHLAFPKALKLLATNQVYLDKDVGKVKWLTNSSDVFRNIV</sequence>
<dbReference type="Gene3D" id="3.30.1330.10">
    <property type="entry name" value="PurM-like, N-terminal domain"/>
    <property type="match status" value="1"/>
</dbReference>
<dbReference type="GO" id="GO:0004644">
    <property type="term" value="F:phosphoribosylglycinamide formyltransferase activity"/>
    <property type="evidence" value="ECO:0007669"/>
    <property type="project" value="UniProtKB-EC"/>
</dbReference>
<dbReference type="EC" id="6.3.3.1" evidence="20"/>
<keyword evidence="15 19" id="KW-0067">ATP-binding</keyword>
<keyword evidence="16 20" id="KW-0464">Manganese</keyword>
<dbReference type="GO" id="GO:0004641">
    <property type="term" value="F:phosphoribosylformylglycinamidine cyclo-ligase activity"/>
    <property type="evidence" value="ECO:0007669"/>
    <property type="project" value="UniProtKB-EC"/>
</dbReference>
<dbReference type="InterPro" id="IPR037123">
    <property type="entry name" value="PRibGlycinamide_synth_C_sf"/>
</dbReference>
<dbReference type="GO" id="GO:0006189">
    <property type="term" value="P:'de novo' IMP biosynthetic process"/>
    <property type="evidence" value="ECO:0007669"/>
    <property type="project" value="UniProtKB-UniRule"/>
</dbReference>
<dbReference type="SMART" id="SM01209">
    <property type="entry name" value="GARS_A"/>
    <property type="match status" value="1"/>
</dbReference>
<dbReference type="EC" id="6.3.4.13" evidence="20"/>
<dbReference type="InterPro" id="IPR016185">
    <property type="entry name" value="PreATP-grasp_dom_sf"/>
</dbReference>
<evidence type="ECO:0000256" key="17">
    <source>
        <dbReference type="ARBA" id="ARBA00023268"/>
    </source>
</evidence>
<name>A0A8B8G8S0_9HEMI</name>
<dbReference type="InterPro" id="IPR010918">
    <property type="entry name" value="PurM-like_C_dom"/>
</dbReference>
<evidence type="ECO:0000256" key="9">
    <source>
        <dbReference type="ARBA" id="ARBA00022490"/>
    </source>
</evidence>
<keyword evidence="13 19" id="KW-0547">Nucleotide-binding</keyword>
<dbReference type="Pfam" id="PF02843">
    <property type="entry name" value="GARS_C"/>
    <property type="match status" value="1"/>
</dbReference>
<evidence type="ECO:0000256" key="14">
    <source>
        <dbReference type="ARBA" id="ARBA00022755"/>
    </source>
</evidence>
<dbReference type="SUPFAM" id="SSF55326">
    <property type="entry name" value="PurM N-terminal domain-like"/>
    <property type="match status" value="1"/>
</dbReference>
<evidence type="ECO:0000313" key="23">
    <source>
        <dbReference type="RefSeq" id="XP_025419011.1"/>
    </source>
</evidence>
<dbReference type="RefSeq" id="XP_025419011.1">
    <property type="nucleotide sequence ID" value="XM_025563226.1"/>
</dbReference>
<dbReference type="Gene3D" id="3.90.600.10">
    <property type="entry name" value="Phosphoribosylglycinamide synthetase, C-terminal domain"/>
    <property type="match status" value="1"/>
</dbReference>
<dbReference type="GO" id="GO:0005829">
    <property type="term" value="C:cytosol"/>
    <property type="evidence" value="ECO:0007669"/>
    <property type="project" value="TreeGrafter"/>
</dbReference>
<gene>
    <name evidence="23 24" type="primary">LOC112689487</name>
</gene>
<protein>
    <recommendedName>
        <fullName evidence="20">Trifunctional purine biosynthetic protein adenosine-3</fullName>
    </recommendedName>
    <domain>
        <recommendedName>
            <fullName evidence="20">Phosphoribosylamine--glycine ligase</fullName>
            <ecNumber evidence="20">6.3.4.13</ecNumber>
        </recommendedName>
        <alternativeName>
            <fullName evidence="20">Glycinamide ribonucleotide synthetase</fullName>
            <shortName evidence="20">GARS</shortName>
        </alternativeName>
        <alternativeName>
            <fullName evidence="20">Phosphoribosylglycinamide synthetase</fullName>
        </alternativeName>
    </domain>
    <domain>
        <recommendedName>
            <fullName evidence="20">Phosphoribosylformylglycinamidine cyclo-ligase</fullName>
            <ecNumber evidence="20">6.3.3.1</ecNumber>
        </recommendedName>
        <alternativeName>
            <fullName evidence="20">AIR synthase</fullName>
            <shortName evidence="20">AIRS</shortName>
        </alternativeName>
        <alternativeName>
            <fullName evidence="20">Phosphoribosyl-aminoimidazole synthetase</fullName>
        </alternativeName>
    </domain>
    <domain>
        <recommendedName>
            <fullName evidence="20">Phosphoribosylglycinamide formyltransferase</fullName>
            <ecNumber evidence="20">2.1.2.2</ecNumber>
        </recommendedName>
        <alternativeName>
            <fullName evidence="20">5'-phosphoribosylglycinamide transformylase</fullName>
        </alternativeName>
        <alternativeName>
            <fullName evidence="20">GAR transformylase</fullName>
            <shortName evidence="20">GART</shortName>
        </alternativeName>
    </domain>
</protein>
<dbReference type="Gene3D" id="3.90.650.10">
    <property type="entry name" value="PurM-like C-terminal domain"/>
    <property type="match status" value="1"/>
</dbReference>
<keyword evidence="14 20" id="KW-0658">Purine biosynthesis</keyword>
<dbReference type="InterPro" id="IPR011054">
    <property type="entry name" value="Rudment_hybrid_motif"/>
</dbReference>
<dbReference type="InterPro" id="IPR020560">
    <property type="entry name" value="PRibGlycinamide_synth_C-dom"/>
</dbReference>
<evidence type="ECO:0000256" key="12">
    <source>
        <dbReference type="ARBA" id="ARBA00022723"/>
    </source>
</evidence>
<dbReference type="InterPro" id="IPR020561">
    <property type="entry name" value="PRibGlycinamid_synth_ATP-grasp"/>
</dbReference>
<dbReference type="PROSITE" id="PS00373">
    <property type="entry name" value="GART"/>
    <property type="match status" value="1"/>
</dbReference>
<evidence type="ECO:0000256" key="20">
    <source>
        <dbReference type="RuleBase" id="RU363089"/>
    </source>
</evidence>
<dbReference type="Pfam" id="PF02769">
    <property type="entry name" value="AIRS_C"/>
    <property type="match status" value="1"/>
</dbReference>
<proteinExistence type="inferred from homology"/>
<dbReference type="PANTHER" id="PTHR10520">
    <property type="entry name" value="TRIFUNCTIONAL PURINE BIOSYNTHETIC PROTEIN ADENOSINE-3-RELATED"/>
    <property type="match status" value="1"/>
</dbReference>
<evidence type="ECO:0000256" key="4">
    <source>
        <dbReference type="ARBA" id="ARBA00005174"/>
    </source>
</evidence>
<dbReference type="GO" id="GO:0004637">
    <property type="term" value="F:phosphoribosylamine-glycine ligase activity"/>
    <property type="evidence" value="ECO:0007669"/>
    <property type="project" value="UniProtKB-UniRule"/>
</dbReference>
<evidence type="ECO:0000313" key="22">
    <source>
        <dbReference type="Proteomes" id="UP000694846"/>
    </source>
</evidence>
<evidence type="ECO:0000256" key="13">
    <source>
        <dbReference type="ARBA" id="ARBA00022741"/>
    </source>
</evidence>
<comment type="pathway">
    <text evidence="2 20">Purine metabolism; IMP biosynthesis via de novo pathway; 5-amino-1-(5-phospho-D-ribosyl)imidazole from N(2)-formyl-N(1)-(5-phospho-D-ribosyl)glycinamide: step 2/2.</text>
</comment>
<dbReference type="SUPFAM" id="SSF52440">
    <property type="entry name" value="PreATP-grasp domain"/>
    <property type="match status" value="1"/>
</dbReference>
<dbReference type="Proteomes" id="UP000694846">
    <property type="component" value="Unplaced"/>
</dbReference>
<dbReference type="Gene3D" id="3.30.1490.20">
    <property type="entry name" value="ATP-grasp fold, A domain"/>
    <property type="match status" value="1"/>
</dbReference>
<dbReference type="GO" id="GO:0046872">
    <property type="term" value="F:metal ion binding"/>
    <property type="evidence" value="ECO:0007669"/>
    <property type="project" value="UniProtKB-KW"/>
</dbReference>
<dbReference type="FunFam" id="3.40.50.20:FF:000006">
    <property type="entry name" value="Phosphoribosylamine--glycine ligase, chloroplastic"/>
    <property type="match status" value="1"/>
</dbReference>
<dbReference type="FunFam" id="3.30.1490.20:FF:000006">
    <property type="entry name" value="phosphoribosylamine--glycine ligase, chloroplastic-like"/>
    <property type="match status" value="1"/>
</dbReference>
<evidence type="ECO:0000256" key="10">
    <source>
        <dbReference type="ARBA" id="ARBA00022598"/>
    </source>
</evidence>
<comment type="pathway">
    <text evidence="4 20">Purine metabolism; IMP biosynthesis via de novo pathway; N(1)-(5-phospho-D-ribosyl)glycinamide from 5-phospho-alpha-D-ribose 1-diphosphate: step 2/2.</text>
</comment>
<comment type="similarity">
    <text evidence="6 20">In the C-terminal section; belongs to the GART family.</text>
</comment>
<dbReference type="InterPro" id="IPR002376">
    <property type="entry name" value="Formyl_transf_N"/>
</dbReference>
<dbReference type="OrthoDB" id="2018833at2759"/>
<keyword evidence="9" id="KW-0963">Cytoplasm</keyword>
<evidence type="ECO:0000256" key="3">
    <source>
        <dbReference type="ARBA" id="ARBA00005054"/>
    </source>
</evidence>
<dbReference type="Gene3D" id="3.40.50.170">
    <property type="entry name" value="Formyl transferase, N-terminal domain"/>
    <property type="match status" value="1"/>
</dbReference>
<dbReference type="HAMAP" id="MF_00138">
    <property type="entry name" value="GARS"/>
    <property type="match status" value="1"/>
</dbReference>
<evidence type="ECO:0000256" key="19">
    <source>
        <dbReference type="PROSITE-ProRule" id="PRU00409"/>
    </source>
</evidence>
<evidence type="ECO:0000256" key="15">
    <source>
        <dbReference type="ARBA" id="ARBA00022840"/>
    </source>
</evidence>
<dbReference type="InterPro" id="IPR013815">
    <property type="entry name" value="ATP_grasp_subdomain_1"/>
</dbReference>
<dbReference type="PROSITE" id="PS00184">
    <property type="entry name" value="GARS"/>
    <property type="match status" value="1"/>
</dbReference>
<dbReference type="InterPro" id="IPR004607">
    <property type="entry name" value="GART"/>
</dbReference>
<comment type="similarity">
    <text evidence="7 20">In the central section; belongs to the AIR synthase family.</text>
</comment>
<keyword evidence="10 20" id="KW-0436">Ligase</keyword>
<dbReference type="GO" id="GO:0005524">
    <property type="term" value="F:ATP binding"/>
    <property type="evidence" value="ECO:0007669"/>
    <property type="project" value="UniProtKB-UniRule"/>
</dbReference>
<feature type="domain" description="ATP-grasp" evidence="21">
    <location>
        <begin position="110"/>
        <end position="316"/>
    </location>
</feature>
<dbReference type="NCBIfam" id="TIGR00877">
    <property type="entry name" value="purD"/>
    <property type="match status" value="1"/>
</dbReference>
<dbReference type="CTD" id="2618"/>
<dbReference type="UniPathway" id="UPA00074">
    <property type="reaction ID" value="UER00125"/>
</dbReference>
<accession>A0A8B8G8S0</accession>
<comment type="similarity">
    <text evidence="5 20">In the N-terminal section; belongs to the GARS family.</text>
</comment>
<dbReference type="FunFam" id="3.30.1330.10:FF:000001">
    <property type="entry name" value="Phosphoribosylformylglycinamidine cyclo-ligase"/>
    <property type="match status" value="1"/>
</dbReference>
<comment type="subcellular location">
    <subcellularLocation>
        <location evidence="1">Cytoplasm</location>
    </subcellularLocation>
</comment>
<evidence type="ECO:0000256" key="1">
    <source>
        <dbReference type="ARBA" id="ARBA00004496"/>
    </source>
</evidence>
<dbReference type="InterPro" id="IPR011761">
    <property type="entry name" value="ATP-grasp"/>
</dbReference>
<dbReference type="InterPro" id="IPR004733">
    <property type="entry name" value="PurM_cligase"/>
</dbReference>
<dbReference type="AlphaFoldDB" id="A0A8B8G8S0"/>
<comment type="pathway">
    <text evidence="3 20">Purine metabolism; IMP biosynthesis via de novo pathway; N(2)-formyl-N(1)-(5-phospho-D-ribosyl)glycinamide from N(1)-(5-phospho-D-ribosyl)glycinamide (10-formyl THF route): step 1/1.</text>
</comment>
<dbReference type="Pfam" id="PF01071">
    <property type="entry name" value="GARS_A"/>
    <property type="match status" value="1"/>
</dbReference>
<dbReference type="Pfam" id="PF02844">
    <property type="entry name" value="GARS_N"/>
    <property type="match status" value="1"/>
</dbReference>
<dbReference type="GO" id="GO:0046084">
    <property type="term" value="P:adenine biosynthetic process"/>
    <property type="evidence" value="ECO:0007669"/>
    <property type="project" value="TreeGrafter"/>
</dbReference>
<keyword evidence="22" id="KW-1185">Reference proteome</keyword>
<dbReference type="CDD" id="cd08645">
    <property type="entry name" value="FMT_core_GART"/>
    <property type="match status" value="1"/>
</dbReference>
<dbReference type="SUPFAM" id="SSF51246">
    <property type="entry name" value="Rudiment single hybrid motif"/>
    <property type="match status" value="1"/>
</dbReference>
<comment type="catalytic activity">
    <reaction evidence="18 20">
        <text>2-formamido-N(1)-(5-O-phospho-beta-D-ribosyl)acetamidine + ATP = 5-amino-1-(5-phospho-beta-D-ribosyl)imidazole + ADP + phosphate + H(+)</text>
        <dbReference type="Rhea" id="RHEA:23032"/>
        <dbReference type="ChEBI" id="CHEBI:15378"/>
        <dbReference type="ChEBI" id="CHEBI:30616"/>
        <dbReference type="ChEBI" id="CHEBI:43474"/>
        <dbReference type="ChEBI" id="CHEBI:137981"/>
        <dbReference type="ChEBI" id="CHEBI:147287"/>
        <dbReference type="ChEBI" id="CHEBI:456216"/>
        <dbReference type="EC" id="6.3.3.1"/>
    </reaction>
</comment>
<dbReference type="EC" id="2.1.2.2" evidence="20"/>
<dbReference type="SUPFAM" id="SSF56042">
    <property type="entry name" value="PurM C-terminal domain-like"/>
    <property type="match status" value="1"/>
</dbReference>
<dbReference type="Gene3D" id="3.30.470.20">
    <property type="entry name" value="ATP-grasp fold, B domain"/>
    <property type="match status" value="1"/>
</dbReference>
<dbReference type="NCBIfam" id="TIGR00639">
    <property type="entry name" value="PurN"/>
    <property type="match status" value="1"/>
</dbReference>
<dbReference type="PANTHER" id="PTHR10520:SF12">
    <property type="entry name" value="TRIFUNCTIONAL PURINE BIOSYNTHETIC PROTEIN ADENOSINE-3"/>
    <property type="match status" value="1"/>
</dbReference>
<dbReference type="SUPFAM" id="SSF53328">
    <property type="entry name" value="Formyltransferase"/>
    <property type="match status" value="1"/>
</dbReference>
<evidence type="ECO:0000256" key="2">
    <source>
        <dbReference type="ARBA" id="ARBA00004686"/>
    </source>
</evidence>
<dbReference type="FunFam" id="3.90.650.10:FF:000011">
    <property type="entry name" value="Phosphoribosylformylglycinamidine cyclo-ligase"/>
    <property type="match status" value="1"/>
</dbReference>
<dbReference type="PROSITE" id="PS50975">
    <property type="entry name" value="ATP_GRASP"/>
    <property type="match status" value="1"/>
</dbReference>
<dbReference type="RefSeq" id="XP_025419019.1">
    <property type="nucleotide sequence ID" value="XM_025563234.1"/>
</dbReference>
<dbReference type="Gene3D" id="3.40.50.20">
    <property type="match status" value="1"/>
</dbReference>
<dbReference type="InterPro" id="IPR036477">
    <property type="entry name" value="Formyl_transf_N_sf"/>
</dbReference>
<dbReference type="InterPro" id="IPR001555">
    <property type="entry name" value="GART_AS"/>
</dbReference>
<dbReference type="InterPro" id="IPR020559">
    <property type="entry name" value="PRibGlycinamide_synth_CS"/>
</dbReference>
<evidence type="ECO:0000256" key="11">
    <source>
        <dbReference type="ARBA" id="ARBA00022679"/>
    </source>
</evidence>
<keyword evidence="17 20" id="KW-0511">Multifunctional enzyme</keyword>
<dbReference type="Pfam" id="PF00586">
    <property type="entry name" value="AIRS"/>
    <property type="match status" value="1"/>
</dbReference>
<evidence type="ECO:0000256" key="5">
    <source>
        <dbReference type="ARBA" id="ARBA00007423"/>
    </source>
</evidence>
<dbReference type="SMART" id="SM01210">
    <property type="entry name" value="GARS_C"/>
    <property type="match status" value="1"/>
</dbReference>
<evidence type="ECO:0000259" key="21">
    <source>
        <dbReference type="PROSITE" id="PS50975"/>
    </source>
</evidence>
<dbReference type="InterPro" id="IPR036676">
    <property type="entry name" value="PurM-like_C_sf"/>
</dbReference>
<evidence type="ECO:0000313" key="24">
    <source>
        <dbReference type="RefSeq" id="XP_025419019.1"/>
    </source>
</evidence>
<dbReference type="HAMAP" id="MF_01930">
    <property type="entry name" value="PurN"/>
    <property type="match status" value="1"/>
</dbReference>
<dbReference type="SUPFAM" id="SSF56059">
    <property type="entry name" value="Glutathione synthetase ATP-binding domain-like"/>
    <property type="match status" value="1"/>
</dbReference>
<dbReference type="GeneID" id="112689487"/>
<dbReference type="FunFam" id="3.40.50.170:FF:000006">
    <property type="entry name" value="Trifunctional purine biosynthetic protein adenosine-3"/>
    <property type="match status" value="1"/>
</dbReference>